<evidence type="ECO:0000313" key="1">
    <source>
        <dbReference type="EMBL" id="GBM27223.1"/>
    </source>
</evidence>
<name>A0A4Y2EDL1_ARAVE</name>
<reference evidence="1 2" key="1">
    <citation type="journal article" date="2019" name="Sci. Rep.">
        <title>Orb-weaving spider Araneus ventricosus genome elucidates the spidroin gene catalogue.</title>
        <authorList>
            <person name="Kono N."/>
            <person name="Nakamura H."/>
            <person name="Ohtoshi R."/>
            <person name="Moran D.A.P."/>
            <person name="Shinohara A."/>
            <person name="Yoshida Y."/>
            <person name="Fujiwara M."/>
            <person name="Mori M."/>
            <person name="Tomita M."/>
            <person name="Arakawa K."/>
        </authorList>
    </citation>
    <scope>NUCLEOTIDE SEQUENCE [LARGE SCALE GENOMIC DNA]</scope>
</reference>
<comment type="caution">
    <text evidence="1">The sequence shown here is derived from an EMBL/GenBank/DDBJ whole genome shotgun (WGS) entry which is preliminary data.</text>
</comment>
<organism evidence="1 2">
    <name type="scientific">Araneus ventricosus</name>
    <name type="common">Orbweaver spider</name>
    <name type="synonym">Epeira ventricosa</name>
    <dbReference type="NCBI Taxonomy" id="182803"/>
    <lineage>
        <taxon>Eukaryota</taxon>
        <taxon>Metazoa</taxon>
        <taxon>Ecdysozoa</taxon>
        <taxon>Arthropoda</taxon>
        <taxon>Chelicerata</taxon>
        <taxon>Arachnida</taxon>
        <taxon>Araneae</taxon>
        <taxon>Araneomorphae</taxon>
        <taxon>Entelegynae</taxon>
        <taxon>Araneoidea</taxon>
        <taxon>Araneidae</taxon>
        <taxon>Araneus</taxon>
    </lineage>
</organism>
<proteinExistence type="predicted"/>
<dbReference type="EMBL" id="BGPR01092440">
    <property type="protein sequence ID" value="GBM27223.1"/>
    <property type="molecule type" value="Genomic_DNA"/>
</dbReference>
<protein>
    <submittedName>
        <fullName evidence="1">Uncharacterized protein</fullName>
    </submittedName>
</protein>
<dbReference type="Proteomes" id="UP000499080">
    <property type="component" value="Unassembled WGS sequence"/>
</dbReference>
<dbReference type="OrthoDB" id="1046782at2759"/>
<evidence type="ECO:0000313" key="2">
    <source>
        <dbReference type="Proteomes" id="UP000499080"/>
    </source>
</evidence>
<accession>A0A4Y2EDL1</accession>
<sequence length="156" mass="17932">MNDSASEHTAEMRPGLTSQTFLHVSFVSNQLLERGRNPSLSLEQKFPTCDTHIPRGTRLFLLSRIRRESIVIVKKFELEMLTNLHVLDLPESEKHNFGIMSVCEHDNSKTMRATGMKFGMRSLHIICRFLSNFEQNPSTGSLYVRDHANTITQRLE</sequence>
<keyword evidence="2" id="KW-1185">Reference proteome</keyword>
<gene>
    <name evidence="1" type="ORF">AVEN_204797_1</name>
</gene>
<dbReference type="AlphaFoldDB" id="A0A4Y2EDL1"/>